<reference evidence="8" key="1">
    <citation type="journal article" date="2014" name="Science">
        <title>Nonhuman genetics. Genomic basis for the convergent evolution of electric organs.</title>
        <authorList>
            <person name="Gallant J.R."/>
            <person name="Traeger L.L."/>
            <person name="Volkening J.D."/>
            <person name="Moffett H."/>
            <person name="Chen P.H."/>
            <person name="Novina C.D."/>
            <person name="Phillips G.N.Jr."/>
            <person name="Anand R."/>
            <person name="Wells G.B."/>
            <person name="Pinch M."/>
            <person name="Guth R."/>
            <person name="Unguez G.A."/>
            <person name="Albert J.S."/>
            <person name="Zakon H.H."/>
            <person name="Samanta M.P."/>
            <person name="Sussman M.R."/>
        </authorList>
    </citation>
    <scope>NUCLEOTIDE SEQUENCE [LARGE SCALE GENOMIC DNA]</scope>
</reference>
<dbReference type="AlphaFoldDB" id="A0A4W4F5S4"/>
<evidence type="ECO:0000313" key="8">
    <source>
        <dbReference type="Proteomes" id="UP000314983"/>
    </source>
</evidence>
<feature type="domain" description="C1q" evidence="6">
    <location>
        <begin position="87"/>
        <end position="226"/>
    </location>
</feature>
<keyword evidence="8" id="KW-1185">Reference proteome</keyword>
<reference evidence="7" key="5">
    <citation type="submission" date="2025-09" db="UniProtKB">
        <authorList>
            <consortium name="Ensembl"/>
        </authorList>
    </citation>
    <scope>IDENTIFICATION</scope>
</reference>
<evidence type="ECO:0000256" key="4">
    <source>
        <dbReference type="SAM" id="Coils"/>
    </source>
</evidence>
<keyword evidence="2" id="KW-0964">Secreted</keyword>
<evidence type="ECO:0000313" key="7">
    <source>
        <dbReference type="Ensembl" id="ENSEEEP00000019504.2"/>
    </source>
</evidence>
<name>A0A4W4F5S4_ELEEL</name>
<dbReference type="GO" id="GO:0005576">
    <property type="term" value="C:extracellular region"/>
    <property type="evidence" value="ECO:0007669"/>
    <property type="project" value="UniProtKB-SubCell"/>
</dbReference>
<dbReference type="PROSITE" id="PS50871">
    <property type="entry name" value="C1Q"/>
    <property type="match status" value="1"/>
</dbReference>
<dbReference type="SUPFAM" id="SSF49842">
    <property type="entry name" value="TNF-like"/>
    <property type="match status" value="1"/>
</dbReference>
<sequence>MLKTVIVPQLALLLCAWSTQAQDFMSPSVNIVAELAKVKNMEERLKTSEAMLQNQNNLVTQLNSRVEALQATVLISQDKVESLQKENEARKVAFSASLLEYASGHNGPFNSVTSPMIYKNVFTNFGNGYDSSTGIFTAPVKGVYYFRFYAHCHVGNKMAVSLYKNGAMQCSVFSWKPTNTNGNASNGIVLTLEKGDQIFTKLWDKTWVYDDPASYTSFGGFLLFPL</sequence>
<organism evidence="7 8">
    <name type="scientific">Electrophorus electricus</name>
    <name type="common">Electric eel</name>
    <name type="synonym">Gymnotus electricus</name>
    <dbReference type="NCBI Taxonomy" id="8005"/>
    <lineage>
        <taxon>Eukaryota</taxon>
        <taxon>Metazoa</taxon>
        <taxon>Chordata</taxon>
        <taxon>Craniata</taxon>
        <taxon>Vertebrata</taxon>
        <taxon>Euteleostomi</taxon>
        <taxon>Actinopterygii</taxon>
        <taxon>Neopterygii</taxon>
        <taxon>Teleostei</taxon>
        <taxon>Ostariophysi</taxon>
        <taxon>Gymnotiformes</taxon>
        <taxon>Gymnotoidei</taxon>
        <taxon>Gymnotidae</taxon>
        <taxon>Electrophorus</taxon>
    </lineage>
</organism>
<keyword evidence="4" id="KW-0175">Coiled coil</keyword>
<evidence type="ECO:0000256" key="3">
    <source>
        <dbReference type="ARBA" id="ARBA00022729"/>
    </source>
</evidence>
<dbReference type="Gene3D" id="2.60.120.40">
    <property type="match status" value="1"/>
</dbReference>
<dbReference type="OMA" id="MFNNLAQ"/>
<dbReference type="Pfam" id="PF00386">
    <property type="entry name" value="C1q"/>
    <property type="match status" value="1"/>
</dbReference>
<reference evidence="7" key="4">
    <citation type="submission" date="2025-08" db="UniProtKB">
        <authorList>
            <consortium name="Ensembl"/>
        </authorList>
    </citation>
    <scope>IDENTIFICATION</scope>
</reference>
<comment type="subcellular location">
    <subcellularLocation>
        <location evidence="1">Secreted</location>
    </subcellularLocation>
</comment>
<dbReference type="Proteomes" id="UP000314983">
    <property type="component" value="Chromosome 18"/>
</dbReference>
<protein>
    <recommendedName>
        <fullName evidence="6">C1q domain-containing protein</fullName>
    </recommendedName>
</protein>
<evidence type="ECO:0000256" key="5">
    <source>
        <dbReference type="SAM" id="SignalP"/>
    </source>
</evidence>
<dbReference type="PANTHER" id="PTHR22923:SF102">
    <property type="entry name" value="CEREBELLIN 13-RELATED"/>
    <property type="match status" value="1"/>
</dbReference>
<feature type="signal peptide" evidence="5">
    <location>
        <begin position="1"/>
        <end position="21"/>
    </location>
</feature>
<dbReference type="STRING" id="8005.ENSEEEP00000019504"/>
<evidence type="ECO:0000256" key="2">
    <source>
        <dbReference type="ARBA" id="ARBA00022525"/>
    </source>
</evidence>
<accession>A0A4W4F5S4</accession>
<dbReference type="InterPro" id="IPR008983">
    <property type="entry name" value="Tumour_necrosis_fac-like_dom"/>
</dbReference>
<gene>
    <name evidence="7" type="primary">LOC113585046</name>
</gene>
<proteinExistence type="predicted"/>
<feature type="coiled-coil region" evidence="4">
    <location>
        <begin position="38"/>
        <end position="86"/>
    </location>
</feature>
<dbReference type="GeneTree" id="ENSGT00950000183116"/>
<dbReference type="SMART" id="SM00110">
    <property type="entry name" value="C1Q"/>
    <property type="match status" value="1"/>
</dbReference>
<dbReference type="InterPro" id="IPR001073">
    <property type="entry name" value="C1q_dom"/>
</dbReference>
<reference evidence="7" key="3">
    <citation type="submission" date="2020-05" db="EMBL/GenBank/DDBJ databases">
        <title>Electrophorus electricus (electric eel) genome, fEleEle1, primary haplotype.</title>
        <authorList>
            <person name="Myers G."/>
            <person name="Meyer A."/>
            <person name="Fedrigo O."/>
            <person name="Formenti G."/>
            <person name="Rhie A."/>
            <person name="Tracey A."/>
            <person name="Sims Y."/>
            <person name="Jarvis E.D."/>
        </authorList>
    </citation>
    <scope>NUCLEOTIDE SEQUENCE [LARGE SCALE GENOMIC DNA]</scope>
</reference>
<feature type="chain" id="PRO_5044195649" description="C1q domain-containing protein" evidence="5">
    <location>
        <begin position="22"/>
        <end position="226"/>
    </location>
</feature>
<dbReference type="Ensembl" id="ENSEEET00000019719.2">
    <property type="protein sequence ID" value="ENSEEEP00000019504.2"/>
    <property type="gene ID" value="ENSEEEG00000009555.2"/>
</dbReference>
<reference evidence="8" key="2">
    <citation type="journal article" date="2017" name="Sci. Adv.">
        <title>A tail of two voltages: Proteomic comparison of the three electric organs of the electric eel.</title>
        <authorList>
            <person name="Traeger L.L."/>
            <person name="Sabat G."/>
            <person name="Barrett-Wilt G.A."/>
            <person name="Wells G.B."/>
            <person name="Sussman M.R."/>
        </authorList>
    </citation>
    <scope>NUCLEOTIDE SEQUENCE [LARGE SCALE GENOMIC DNA]</scope>
</reference>
<dbReference type="PANTHER" id="PTHR22923">
    <property type="entry name" value="CEREBELLIN-RELATED"/>
    <property type="match status" value="1"/>
</dbReference>
<evidence type="ECO:0000259" key="6">
    <source>
        <dbReference type="PROSITE" id="PS50871"/>
    </source>
</evidence>
<dbReference type="PRINTS" id="PR00007">
    <property type="entry name" value="COMPLEMNTC1Q"/>
</dbReference>
<dbReference type="InterPro" id="IPR050822">
    <property type="entry name" value="Cerebellin_Synaptic_Org"/>
</dbReference>
<evidence type="ECO:0000256" key="1">
    <source>
        <dbReference type="ARBA" id="ARBA00004613"/>
    </source>
</evidence>
<keyword evidence="3 5" id="KW-0732">Signal</keyword>